<accession>A0A381RN56</accession>
<organism evidence="3">
    <name type="scientific">marine metagenome</name>
    <dbReference type="NCBI Taxonomy" id="408172"/>
    <lineage>
        <taxon>unclassified sequences</taxon>
        <taxon>metagenomes</taxon>
        <taxon>ecological metagenomes</taxon>
    </lineage>
</organism>
<dbReference type="EMBL" id="UINC01002059">
    <property type="protein sequence ID" value="SUZ92439.1"/>
    <property type="molecule type" value="Genomic_DNA"/>
</dbReference>
<dbReference type="SUPFAM" id="SSF57716">
    <property type="entry name" value="Glucocorticoid receptor-like (DNA-binding domain)"/>
    <property type="match status" value="1"/>
</dbReference>
<dbReference type="InterPro" id="IPR013088">
    <property type="entry name" value="Znf_NHR/GATA"/>
</dbReference>
<name>A0A381RN56_9ZZZZ</name>
<dbReference type="GO" id="GO:0006355">
    <property type="term" value="P:regulation of DNA-templated transcription"/>
    <property type="evidence" value="ECO:0007669"/>
    <property type="project" value="InterPro"/>
</dbReference>
<evidence type="ECO:0000256" key="1">
    <source>
        <dbReference type="ARBA" id="ARBA00022723"/>
    </source>
</evidence>
<dbReference type="Gene3D" id="3.30.50.10">
    <property type="entry name" value="Erythroid Transcription Factor GATA-1, subunit A"/>
    <property type="match status" value="1"/>
</dbReference>
<dbReference type="PANTHER" id="PTHR36150:SF1">
    <property type="entry name" value="DNA GYRASE INHIBITOR YACG"/>
    <property type="match status" value="1"/>
</dbReference>
<dbReference type="AlphaFoldDB" id="A0A381RN56"/>
<dbReference type="InterPro" id="IPR005584">
    <property type="entry name" value="DNA_gyrase_inhibitor_YacG"/>
</dbReference>
<reference evidence="3" key="1">
    <citation type="submission" date="2018-05" db="EMBL/GenBank/DDBJ databases">
        <authorList>
            <person name="Lanie J.A."/>
            <person name="Ng W.-L."/>
            <person name="Kazmierczak K.M."/>
            <person name="Andrzejewski T.M."/>
            <person name="Davidsen T.M."/>
            <person name="Wayne K.J."/>
            <person name="Tettelin H."/>
            <person name="Glass J.I."/>
            <person name="Rusch D."/>
            <person name="Podicherti R."/>
            <person name="Tsui H.-C.T."/>
            <person name="Winkler M.E."/>
        </authorList>
    </citation>
    <scope>NUCLEOTIDE SEQUENCE</scope>
</reference>
<sequence>VEWAEDNSYRPFCSKRCQLIDLGAWASERNKIAGSSLFDSEEDLGEITKH</sequence>
<keyword evidence="1" id="KW-0479">Metal-binding</keyword>
<gene>
    <name evidence="3" type="ORF">METZ01_LOCUS45293</name>
</gene>
<keyword evidence="2" id="KW-0862">Zinc</keyword>
<dbReference type="Pfam" id="PF03884">
    <property type="entry name" value="YacG"/>
    <property type="match status" value="1"/>
</dbReference>
<evidence type="ECO:0000256" key="2">
    <source>
        <dbReference type="ARBA" id="ARBA00022833"/>
    </source>
</evidence>
<protein>
    <recommendedName>
        <fullName evidence="4">DNA gyrase inhibitor YacG</fullName>
    </recommendedName>
</protein>
<proteinExistence type="predicted"/>
<feature type="non-terminal residue" evidence="3">
    <location>
        <position position="1"/>
    </location>
</feature>
<dbReference type="GO" id="GO:0008270">
    <property type="term" value="F:zinc ion binding"/>
    <property type="evidence" value="ECO:0007669"/>
    <property type="project" value="InterPro"/>
</dbReference>
<evidence type="ECO:0000313" key="3">
    <source>
        <dbReference type="EMBL" id="SUZ92439.1"/>
    </source>
</evidence>
<dbReference type="PANTHER" id="PTHR36150">
    <property type="entry name" value="DNA GYRASE INHIBITOR YACG"/>
    <property type="match status" value="1"/>
</dbReference>
<evidence type="ECO:0008006" key="4">
    <source>
        <dbReference type="Google" id="ProtNLM"/>
    </source>
</evidence>